<evidence type="ECO:0000256" key="1">
    <source>
        <dbReference type="SAM" id="MobiDB-lite"/>
    </source>
</evidence>
<dbReference type="HOGENOM" id="CLU_138801_0_0_1"/>
<dbReference type="InterPro" id="IPR036312">
    <property type="entry name" value="Bifun_inhib/LTP/seed_sf"/>
</dbReference>
<organism evidence="4 5">
    <name type="scientific">Leersia perrieri</name>
    <dbReference type="NCBI Taxonomy" id="77586"/>
    <lineage>
        <taxon>Eukaryota</taxon>
        <taxon>Viridiplantae</taxon>
        <taxon>Streptophyta</taxon>
        <taxon>Embryophyta</taxon>
        <taxon>Tracheophyta</taxon>
        <taxon>Spermatophyta</taxon>
        <taxon>Magnoliopsida</taxon>
        <taxon>Liliopsida</taxon>
        <taxon>Poales</taxon>
        <taxon>Poaceae</taxon>
        <taxon>BOP clade</taxon>
        <taxon>Oryzoideae</taxon>
        <taxon>Oryzeae</taxon>
        <taxon>Oryzinae</taxon>
        <taxon>Leersia</taxon>
    </lineage>
</organism>
<dbReference type="Gene3D" id="1.10.110.10">
    <property type="entry name" value="Plant lipid-transfer and hydrophobic proteins"/>
    <property type="match status" value="1"/>
</dbReference>
<dbReference type="AlphaFoldDB" id="A0A0D9XIX1"/>
<evidence type="ECO:0000313" key="4">
    <source>
        <dbReference type="EnsemblPlants" id="LPERR10G04970.1"/>
    </source>
</evidence>
<dbReference type="InterPro" id="IPR051636">
    <property type="entry name" value="Plant_LTP/defense-related"/>
</dbReference>
<name>A0A0D9XIX1_9ORYZ</name>
<dbReference type="Proteomes" id="UP000032180">
    <property type="component" value="Chromosome 10"/>
</dbReference>
<feature type="chain" id="PRO_5002349962" description="Bifunctional inhibitor/plant lipid transfer protein/seed storage helical domain-containing protein" evidence="2">
    <location>
        <begin position="32"/>
        <end position="162"/>
    </location>
</feature>
<dbReference type="SUPFAM" id="SSF47699">
    <property type="entry name" value="Bifunctional inhibitor/lipid-transfer protein/seed storage 2S albumin"/>
    <property type="match status" value="1"/>
</dbReference>
<reference evidence="4" key="3">
    <citation type="submission" date="2015-04" db="UniProtKB">
        <authorList>
            <consortium name="EnsemblPlants"/>
        </authorList>
    </citation>
    <scope>IDENTIFICATION</scope>
</reference>
<protein>
    <recommendedName>
        <fullName evidence="3">Bifunctional inhibitor/plant lipid transfer protein/seed storage helical domain-containing protein</fullName>
    </recommendedName>
</protein>
<dbReference type="InterPro" id="IPR027923">
    <property type="entry name" value="Hydrophob_seed_dom"/>
</dbReference>
<feature type="region of interest" description="Disordered" evidence="1">
    <location>
        <begin position="38"/>
        <end position="78"/>
    </location>
</feature>
<accession>A0A0D9XIX1</accession>
<evidence type="ECO:0000313" key="5">
    <source>
        <dbReference type="Proteomes" id="UP000032180"/>
    </source>
</evidence>
<dbReference type="STRING" id="77586.A0A0D9XIX1"/>
<reference evidence="4 5" key="1">
    <citation type="submission" date="2012-08" db="EMBL/GenBank/DDBJ databases">
        <title>Oryza genome evolution.</title>
        <authorList>
            <person name="Wing R.A."/>
        </authorList>
    </citation>
    <scope>NUCLEOTIDE SEQUENCE</scope>
</reference>
<keyword evidence="5" id="KW-1185">Reference proteome</keyword>
<reference evidence="5" key="2">
    <citation type="submission" date="2013-12" db="EMBL/GenBank/DDBJ databases">
        <authorList>
            <person name="Yu Y."/>
            <person name="Lee S."/>
            <person name="de Baynast K."/>
            <person name="Wissotski M."/>
            <person name="Liu L."/>
            <person name="Talag J."/>
            <person name="Goicoechea J."/>
            <person name="Angelova A."/>
            <person name="Jetty R."/>
            <person name="Kudrna D."/>
            <person name="Golser W."/>
            <person name="Rivera L."/>
            <person name="Zhang J."/>
            <person name="Wing R."/>
        </authorList>
    </citation>
    <scope>NUCLEOTIDE SEQUENCE</scope>
</reference>
<feature type="signal peptide" evidence="2">
    <location>
        <begin position="1"/>
        <end position="31"/>
    </location>
</feature>
<proteinExistence type="predicted"/>
<keyword evidence="2" id="KW-0732">Signal</keyword>
<evidence type="ECO:0000259" key="3">
    <source>
        <dbReference type="SMART" id="SM00499"/>
    </source>
</evidence>
<feature type="domain" description="Bifunctional inhibitor/plant lipid transfer protein/seed storage helical" evidence="3">
    <location>
        <begin position="78"/>
        <end position="161"/>
    </location>
</feature>
<sequence>MTTTSSNLTRNNPSPMFFISLILSILAFTSAKHDHNGIGLCPPSPSPTPSPAPSPSPTPVESPASSPPSPAQTPTAPCPLVQADLSVCVSLALGSPPPDKISNTKAQCCSRISGVPSGTAASCLCHALKVNARVDANVNLLGLIHLVLKVCGKDEPSAIVCA</sequence>
<dbReference type="Gramene" id="LPERR10G04970.1">
    <property type="protein sequence ID" value="LPERR10G04970.1"/>
    <property type="gene ID" value="LPERR10G04970"/>
</dbReference>
<dbReference type="InterPro" id="IPR016140">
    <property type="entry name" value="Bifunc_inhib/LTP/seed_store"/>
</dbReference>
<feature type="compositionally biased region" description="Pro residues" evidence="1">
    <location>
        <begin position="42"/>
        <end position="71"/>
    </location>
</feature>
<evidence type="ECO:0000256" key="2">
    <source>
        <dbReference type="SAM" id="SignalP"/>
    </source>
</evidence>
<dbReference type="SMART" id="SM00499">
    <property type="entry name" value="AAI"/>
    <property type="match status" value="1"/>
</dbReference>
<dbReference type="PANTHER" id="PTHR31731">
    <property type="match status" value="1"/>
</dbReference>
<dbReference type="Pfam" id="PF14547">
    <property type="entry name" value="Hydrophob_seed"/>
    <property type="match status" value="1"/>
</dbReference>
<dbReference type="EnsemblPlants" id="LPERR10G04970.1">
    <property type="protein sequence ID" value="LPERR10G04970.1"/>
    <property type="gene ID" value="LPERR10G04970"/>
</dbReference>